<dbReference type="EMBL" id="JACVVK020000236">
    <property type="protein sequence ID" value="KAK7482907.1"/>
    <property type="molecule type" value="Genomic_DNA"/>
</dbReference>
<dbReference type="Proteomes" id="UP001519460">
    <property type="component" value="Unassembled WGS sequence"/>
</dbReference>
<sequence>MKVFASITEVPHNTKSTVNLQRCGGRRRSAIAGQAEDGAMGICWRGAAIAGQAEDGAMGICWRGAAIAGQAEDGAMGICWRGCRREG</sequence>
<comment type="caution">
    <text evidence="1">The sequence shown here is derived from an EMBL/GenBank/DDBJ whole genome shotgun (WGS) entry which is preliminary data.</text>
</comment>
<gene>
    <name evidence="1" type="ORF">BaRGS_00025807</name>
</gene>
<accession>A0ABD0K714</accession>
<organism evidence="1 2">
    <name type="scientific">Batillaria attramentaria</name>
    <dbReference type="NCBI Taxonomy" id="370345"/>
    <lineage>
        <taxon>Eukaryota</taxon>
        <taxon>Metazoa</taxon>
        <taxon>Spiralia</taxon>
        <taxon>Lophotrochozoa</taxon>
        <taxon>Mollusca</taxon>
        <taxon>Gastropoda</taxon>
        <taxon>Caenogastropoda</taxon>
        <taxon>Sorbeoconcha</taxon>
        <taxon>Cerithioidea</taxon>
        <taxon>Batillariidae</taxon>
        <taxon>Batillaria</taxon>
    </lineage>
</organism>
<evidence type="ECO:0000313" key="1">
    <source>
        <dbReference type="EMBL" id="KAK7482907.1"/>
    </source>
</evidence>
<proteinExistence type="predicted"/>
<evidence type="ECO:0000313" key="2">
    <source>
        <dbReference type="Proteomes" id="UP001519460"/>
    </source>
</evidence>
<dbReference type="AlphaFoldDB" id="A0ABD0K714"/>
<name>A0ABD0K714_9CAEN</name>
<reference evidence="1 2" key="1">
    <citation type="journal article" date="2023" name="Sci. Data">
        <title>Genome assembly of the Korean intertidal mud-creeper Batillaria attramentaria.</title>
        <authorList>
            <person name="Patra A.K."/>
            <person name="Ho P.T."/>
            <person name="Jun S."/>
            <person name="Lee S.J."/>
            <person name="Kim Y."/>
            <person name="Won Y.J."/>
        </authorList>
    </citation>
    <scope>NUCLEOTIDE SEQUENCE [LARGE SCALE GENOMIC DNA]</scope>
    <source>
        <strain evidence="1">Wonlab-2016</strain>
    </source>
</reference>
<keyword evidence="2" id="KW-1185">Reference proteome</keyword>
<protein>
    <submittedName>
        <fullName evidence="1">Uncharacterized protein</fullName>
    </submittedName>
</protein>